<sequence>MNSFSPKRSAGLSLIEILIALAIGSLLILALVQVFAASRTAYQLSTGLARTQENGRFAIDILQRDIRMAGHMGCVNDQSRFLPANVTASRPALISTFLTADQQFGSGSDPSAAITSDYAAAPGPLRFDLGIEGFNAVETSSGDEVELAPLPNLAADGSAWQPALPAQLYAALTAGSVGLPVQSSDIVILRFFSPTGAQVTSFTPGSTTVIDVDSMTHLVEGVANPGLFGISDCMQAGVFNATAVSGTRISVAAGGLNQSTFDTTPQFTVGQAMVYRAESLVYYVGRNASGNPALYRLRYSAAPGGALVSAKEELVEGVESLQLQFGQDSNTSKTGRPTGNIGTSVVADALVPSGAAGDYEHAWRRVGLVQVGLVARSPDAAAASQRAAATVRLSALGVVMTPPEDTRYRAVYENSVALRNRLFGN</sequence>
<dbReference type="RefSeq" id="WP_096299352.1">
    <property type="nucleotide sequence ID" value="NZ_CP023406.1"/>
</dbReference>
<keyword evidence="2" id="KW-1185">Reference proteome</keyword>
<dbReference type="PROSITE" id="PS00409">
    <property type="entry name" value="PROKAR_NTER_METHYL"/>
    <property type="match status" value="1"/>
</dbReference>
<dbReference type="AlphaFoldDB" id="A0A290XGM0"/>
<accession>A0A290XGM0</accession>
<dbReference type="Proteomes" id="UP000218968">
    <property type="component" value="Chromosome"/>
</dbReference>
<proteinExistence type="predicted"/>
<dbReference type="Pfam" id="PF16074">
    <property type="entry name" value="PilW"/>
    <property type="match status" value="1"/>
</dbReference>
<dbReference type="EMBL" id="CP023406">
    <property type="protein sequence ID" value="ATD68211.1"/>
    <property type="molecule type" value="Genomic_DNA"/>
</dbReference>
<reference evidence="2" key="1">
    <citation type="submission" date="2017-09" db="EMBL/GenBank/DDBJ databases">
        <title>Luteimonas liuhanmingii sp.nov., isolated from the intestinal contents of Tibetan Plateau Pika in Yushu, Qinghai Province, China.</title>
        <authorList>
            <person name="Gui Z."/>
        </authorList>
    </citation>
    <scope>NUCLEOTIDE SEQUENCE [LARGE SCALE GENOMIC DNA]</scope>
    <source>
        <strain evidence="2">100111</strain>
    </source>
</reference>
<evidence type="ECO:0000313" key="2">
    <source>
        <dbReference type="Proteomes" id="UP000218968"/>
    </source>
</evidence>
<dbReference type="InterPro" id="IPR032092">
    <property type="entry name" value="PilW"/>
</dbReference>
<dbReference type="InterPro" id="IPR012902">
    <property type="entry name" value="N_methyl_site"/>
</dbReference>
<dbReference type="KEGG" id="lum:CNR27_12870"/>
<gene>
    <name evidence="1" type="ORF">CNR27_12870</name>
</gene>
<organism evidence="1 2">
    <name type="scientific">Luteimonas chenhongjianii</name>
    <dbReference type="NCBI Taxonomy" id="2006110"/>
    <lineage>
        <taxon>Bacteria</taxon>
        <taxon>Pseudomonadati</taxon>
        <taxon>Pseudomonadota</taxon>
        <taxon>Gammaproteobacteria</taxon>
        <taxon>Lysobacterales</taxon>
        <taxon>Lysobacteraceae</taxon>
        <taxon>Luteimonas</taxon>
    </lineage>
</organism>
<name>A0A290XGM0_9GAMM</name>
<evidence type="ECO:0000313" key="1">
    <source>
        <dbReference type="EMBL" id="ATD68211.1"/>
    </source>
</evidence>
<dbReference type="OrthoDB" id="5296662at2"/>
<dbReference type="GO" id="GO:0043683">
    <property type="term" value="P:type IV pilus assembly"/>
    <property type="evidence" value="ECO:0007669"/>
    <property type="project" value="InterPro"/>
</dbReference>
<protein>
    <submittedName>
        <fullName evidence="1">Pilus assembly protein PilW</fullName>
    </submittedName>
</protein>
<dbReference type="Pfam" id="PF07963">
    <property type="entry name" value="N_methyl"/>
    <property type="match status" value="1"/>
</dbReference>